<organism evidence="2 3">
    <name type="scientific">Nocardioides daeguensis</name>
    <dbReference type="NCBI Taxonomy" id="908359"/>
    <lineage>
        <taxon>Bacteria</taxon>
        <taxon>Bacillati</taxon>
        <taxon>Actinomycetota</taxon>
        <taxon>Actinomycetes</taxon>
        <taxon>Propionibacteriales</taxon>
        <taxon>Nocardioidaceae</taxon>
        <taxon>Nocardioides</taxon>
    </lineage>
</organism>
<protein>
    <submittedName>
        <fullName evidence="2">Uncharacterized protein</fullName>
    </submittedName>
</protein>
<keyword evidence="1" id="KW-0732">Signal</keyword>
<gene>
    <name evidence="2" type="ORF">GCM10022263_39450</name>
</gene>
<dbReference type="Proteomes" id="UP001500301">
    <property type="component" value="Unassembled WGS sequence"/>
</dbReference>
<accession>A0ABP6W960</accession>
<proteinExistence type="predicted"/>
<feature type="chain" id="PRO_5047124984" evidence="1">
    <location>
        <begin position="26"/>
        <end position="189"/>
    </location>
</feature>
<sequence>MTPVPRALAALACATGLLLTTPALASAADLVHTDPARDVRSGTIDGDLLRPAPAERRVDIRRVEVSHGAEALVVRFRTRGALPGTKVFLGARVRTPSATFDLTYLDFFGESGVSMSRGVDDVACEGLTATPEGRVVTFVVPSSCLGSPAWVRVGVGAAQMRHQRMVADDGFSRRQIGDDLHLSKRIARG</sequence>
<reference evidence="3" key="1">
    <citation type="journal article" date="2019" name="Int. J. Syst. Evol. Microbiol.">
        <title>The Global Catalogue of Microorganisms (GCM) 10K type strain sequencing project: providing services to taxonomists for standard genome sequencing and annotation.</title>
        <authorList>
            <consortium name="The Broad Institute Genomics Platform"/>
            <consortium name="The Broad Institute Genome Sequencing Center for Infectious Disease"/>
            <person name="Wu L."/>
            <person name="Ma J."/>
        </authorList>
    </citation>
    <scope>NUCLEOTIDE SEQUENCE [LARGE SCALE GENOMIC DNA]</scope>
    <source>
        <strain evidence="3">JCM 17460</strain>
    </source>
</reference>
<dbReference type="EMBL" id="BAABBB010000024">
    <property type="protein sequence ID" value="GAA3548521.1"/>
    <property type="molecule type" value="Genomic_DNA"/>
</dbReference>
<evidence type="ECO:0000256" key="1">
    <source>
        <dbReference type="SAM" id="SignalP"/>
    </source>
</evidence>
<evidence type="ECO:0000313" key="3">
    <source>
        <dbReference type="Proteomes" id="UP001500301"/>
    </source>
</evidence>
<name>A0ABP6W960_9ACTN</name>
<feature type="signal peptide" evidence="1">
    <location>
        <begin position="1"/>
        <end position="25"/>
    </location>
</feature>
<keyword evidence="3" id="KW-1185">Reference proteome</keyword>
<evidence type="ECO:0000313" key="2">
    <source>
        <dbReference type="EMBL" id="GAA3548521.1"/>
    </source>
</evidence>
<comment type="caution">
    <text evidence="2">The sequence shown here is derived from an EMBL/GenBank/DDBJ whole genome shotgun (WGS) entry which is preliminary data.</text>
</comment>
<dbReference type="RefSeq" id="WP_218236483.1">
    <property type="nucleotide sequence ID" value="NZ_BAABBB010000024.1"/>
</dbReference>